<dbReference type="PANTHER" id="PTHR12425:SF5">
    <property type="entry name" value="SYNEMBRYN"/>
    <property type="match status" value="1"/>
</dbReference>
<dbReference type="Pfam" id="PF10165">
    <property type="entry name" value="Ric8"/>
    <property type="match status" value="1"/>
</dbReference>
<dbReference type="InterPro" id="IPR008376">
    <property type="entry name" value="Chaperone_Ric-8_A/B"/>
</dbReference>
<dbReference type="GO" id="GO:0007186">
    <property type="term" value="P:G protein-coupled receptor signaling pathway"/>
    <property type="evidence" value="ECO:0007669"/>
    <property type="project" value="TreeGrafter"/>
</dbReference>
<dbReference type="InterPro" id="IPR019318">
    <property type="entry name" value="Gua_nucleotide_exch_fac_Ric8"/>
</dbReference>
<keyword evidence="4" id="KW-0344">Guanine-nucleotide releasing factor</keyword>
<evidence type="ECO:0000313" key="6">
    <source>
        <dbReference type="Proteomes" id="UP000887574"/>
    </source>
</evidence>
<keyword evidence="3" id="KW-0963">Cytoplasm</keyword>
<proteinExistence type="inferred from homology"/>
<dbReference type="PRINTS" id="PR01802">
    <property type="entry name" value="SYNEMBRYN"/>
</dbReference>
<evidence type="ECO:0000256" key="3">
    <source>
        <dbReference type="ARBA" id="ARBA00022490"/>
    </source>
</evidence>
<evidence type="ECO:0000256" key="4">
    <source>
        <dbReference type="ARBA" id="ARBA00022658"/>
    </source>
</evidence>
<dbReference type="WBParaSite" id="jg24530">
    <property type="protein sequence ID" value="jg24530"/>
    <property type="gene ID" value="jg24530"/>
</dbReference>
<keyword evidence="6" id="KW-1185">Reference proteome</keyword>
<protein>
    <submittedName>
        <fullName evidence="7">Synembryn-A</fullName>
    </submittedName>
</protein>
<dbReference type="GO" id="GO:0005085">
    <property type="term" value="F:guanyl-nucleotide exchange factor activity"/>
    <property type="evidence" value="ECO:0007669"/>
    <property type="project" value="UniProtKB-KW"/>
</dbReference>
<keyword evidence="5" id="KW-0143">Chaperone</keyword>
<evidence type="ECO:0000256" key="5">
    <source>
        <dbReference type="ARBA" id="ARBA00023186"/>
    </source>
</evidence>
<dbReference type="GO" id="GO:0005938">
    <property type="term" value="C:cell cortex"/>
    <property type="evidence" value="ECO:0007669"/>
    <property type="project" value="UniProtKB-SubCell"/>
</dbReference>
<accession>A0A915DXK4</accession>
<organism evidence="6 7">
    <name type="scientific">Ditylenchus dipsaci</name>
    <dbReference type="NCBI Taxonomy" id="166011"/>
    <lineage>
        <taxon>Eukaryota</taxon>
        <taxon>Metazoa</taxon>
        <taxon>Ecdysozoa</taxon>
        <taxon>Nematoda</taxon>
        <taxon>Chromadorea</taxon>
        <taxon>Rhabditida</taxon>
        <taxon>Tylenchina</taxon>
        <taxon>Tylenchomorpha</taxon>
        <taxon>Sphaerularioidea</taxon>
        <taxon>Anguinidae</taxon>
        <taxon>Anguininae</taxon>
        <taxon>Ditylenchus</taxon>
    </lineage>
</organism>
<comment type="subcellular location">
    <subcellularLocation>
        <location evidence="1">Cytoplasm</location>
        <location evidence="1">Cell cortex</location>
    </subcellularLocation>
</comment>
<evidence type="ECO:0000256" key="1">
    <source>
        <dbReference type="ARBA" id="ARBA00004544"/>
    </source>
</evidence>
<sequence length="574" mass="64337">MVESSSISLDKSLLERWKNSNYSADQQIKDLKALHTLYSSRFSFPELEGELKQSLVLHICTTFNESDKEINELAILLLGLVRILARDKARSDLACFGPLTSVLIRKAGLLPLAEPQFNRELLLEAEKCLINILFNAHKARAVFEKDGLVHLVSRISALNNYIQSSEESALAQFPYVKHLEEHDLKDLLFFDLKIAFVTSAQMSSIQEKWAADSDTTATFLQAVQQAVNNILLTSIQQPQNEYSAVECHICSEALKVLFNVYCHAKLLDVEMAAQCTQQCMSIVQMPDVEWLFEVKQNAVNLMALTVSTYLADPATAPLVAPKLSPTESGRKDEVLEGCDMHFVACLLTLFQQAIDKFGQGREVELLGTFLTVLIHVCTRNKQARRYCRLCVLPPLTAKEVEHAPESGATLRNKLVRLIQQANASNCHQLAAEFLFVLCKRSVNRLIKYCGFGHSAGLLANYGFLGAATNMVKSNSDSEDSETEDYKDVEHRVNPVTGYIPSESREEQLKRAFESMSEEQKEYEAMKLVDAINKLMDEGVMAPATLGPDGRPQKVEHIAELVKDVQLEREREDSD</sequence>
<dbReference type="PANTHER" id="PTHR12425">
    <property type="entry name" value="SYNEMBRYN"/>
    <property type="match status" value="1"/>
</dbReference>
<evidence type="ECO:0000256" key="2">
    <source>
        <dbReference type="ARBA" id="ARBA00009049"/>
    </source>
</evidence>
<dbReference type="AlphaFoldDB" id="A0A915DXK4"/>
<dbReference type="Proteomes" id="UP000887574">
    <property type="component" value="Unplaced"/>
</dbReference>
<dbReference type="GO" id="GO:0001965">
    <property type="term" value="F:G-protein alpha-subunit binding"/>
    <property type="evidence" value="ECO:0007669"/>
    <property type="project" value="TreeGrafter"/>
</dbReference>
<name>A0A915DXK4_9BILA</name>
<reference evidence="7" key="1">
    <citation type="submission" date="2022-11" db="UniProtKB">
        <authorList>
            <consortium name="WormBaseParasite"/>
        </authorList>
    </citation>
    <scope>IDENTIFICATION</scope>
</reference>
<comment type="similarity">
    <text evidence="2">Belongs to the synembryn family.</text>
</comment>
<evidence type="ECO:0000313" key="7">
    <source>
        <dbReference type="WBParaSite" id="jg24530"/>
    </source>
</evidence>